<feature type="transmembrane region" description="Helical" evidence="2">
    <location>
        <begin position="7"/>
        <end position="31"/>
    </location>
</feature>
<feature type="transmembrane region" description="Helical" evidence="2">
    <location>
        <begin position="67"/>
        <end position="87"/>
    </location>
</feature>
<evidence type="ECO:0000313" key="4">
    <source>
        <dbReference type="Proteomes" id="UP001165042"/>
    </source>
</evidence>
<keyword evidence="2" id="KW-0472">Membrane</keyword>
<dbReference type="AlphaFoldDB" id="A0A9W6QHS2"/>
<organism evidence="3 4">
    <name type="scientific">Actinokineospora globicatena</name>
    <dbReference type="NCBI Taxonomy" id="103729"/>
    <lineage>
        <taxon>Bacteria</taxon>
        <taxon>Bacillati</taxon>
        <taxon>Actinomycetota</taxon>
        <taxon>Actinomycetes</taxon>
        <taxon>Pseudonocardiales</taxon>
        <taxon>Pseudonocardiaceae</taxon>
        <taxon>Actinokineospora</taxon>
    </lineage>
</organism>
<name>A0A9W6QHS2_9PSEU</name>
<keyword evidence="2" id="KW-1133">Transmembrane helix</keyword>
<dbReference type="RefSeq" id="WP_285607083.1">
    <property type="nucleotide sequence ID" value="NZ_BSSD01000001.1"/>
</dbReference>
<dbReference type="Proteomes" id="UP001165042">
    <property type="component" value="Unassembled WGS sequence"/>
</dbReference>
<evidence type="ECO:0008006" key="5">
    <source>
        <dbReference type="Google" id="ProtNLM"/>
    </source>
</evidence>
<proteinExistence type="predicted"/>
<evidence type="ECO:0000313" key="3">
    <source>
        <dbReference type="EMBL" id="GLW89667.1"/>
    </source>
</evidence>
<accession>A0A9W6QHS2</accession>
<comment type="caution">
    <text evidence="3">The sequence shown here is derived from an EMBL/GenBank/DDBJ whole genome shotgun (WGS) entry which is preliminary data.</text>
</comment>
<feature type="transmembrane region" description="Helical" evidence="2">
    <location>
        <begin position="192"/>
        <end position="210"/>
    </location>
</feature>
<protein>
    <recommendedName>
        <fullName evidence="5">DUF3592 domain-containing protein</fullName>
    </recommendedName>
</protein>
<dbReference type="EMBL" id="BSSD01000001">
    <property type="protein sequence ID" value="GLW89667.1"/>
    <property type="molecule type" value="Genomic_DNA"/>
</dbReference>
<keyword evidence="4" id="KW-1185">Reference proteome</keyword>
<gene>
    <name evidence="3" type="ORF">Aglo03_04830</name>
</gene>
<evidence type="ECO:0000256" key="2">
    <source>
        <dbReference type="SAM" id="Phobius"/>
    </source>
</evidence>
<reference evidence="3" key="1">
    <citation type="submission" date="2023-02" db="EMBL/GenBank/DDBJ databases">
        <title>Actinokineospora globicatena NBRC 15670.</title>
        <authorList>
            <person name="Ichikawa N."/>
            <person name="Sato H."/>
            <person name="Tonouchi N."/>
        </authorList>
    </citation>
    <scope>NUCLEOTIDE SEQUENCE</scope>
    <source>
        <strain evidence="3">NBRC 15670</strain>
    </source>
</reference>
<keyword evidence="2" id="KW-0812">Transmembrane</keyword>
<evidence type="ECO:0000256" key="1">
    <source>
        <dbReference type="SAM" id="MobiDB-lite"/>
    </source>
</evidence>
<sequence length="234" mass="25034">MRFSDRLGWHVTVALGSPLLVMGLLASGSYLTTRDSGGWPGTTLVVLGGLAWLFTIFPPSSRFGDGWFFASGVVLMFAMFLANKGIMDAELHDRGFWTTCTVLSVATRTTTSSHYTPSFSSDGTPSGGTWSDSTTYHYDHTLRCDADQVRRMTTDGSPAGQEGQRLEVTYDPSGVIGPKPSDSLTDGVVKNVAATALTVLAIGVRLGSVLSSRRGRGKRVTLFSRRSRSPRGGG</sequence>
<feature type="region of interest" description="Disordered" evidence="1">
    <location>
        <begin position="215"/>
        <end position="234"/>
    </location>
</feature>
<feature type="transmembrane region" description="Helical" evidence="2">
    <location>
        <begin position="37"/>
        <end position="55"/>
    </location>
</feature>